<dbReference type="Gene3D" id="3.30.70.100">
    <property type="match status" value="1"/>
</dbReference>
<dbReference type="GO" id="GO:0004497">
    <property type="term" value="F:monooxygenase activity"/>
    <property type="evidence" value="ECO:0007669"/>
    <property type="project" value="UniProtKB-KW"/>
</dbReference>
<dbReference type="InterPro" id="IPR050744">
    <property type="entry name" value="AI-2_Isomerase_LsrG"/>
</dbReference>
<dbReference type="InterPro" id="IPR007138">
    <property type="entry name" value="ABM_dom"/>
</dbReference>
<dbReference type="Proteomes" id="UP001060164">
    <property type="component" value="Chromosome"/>
</dbReference>
<feature type="domain" description="ABM" evidence="1">
    <location>
        <begin position="2"/>
        <end position="90"/>
    </location>
</feature>
<organism evidence="2 3">
    <name type="scientific">Ruminococcus gauvreauii</name>
    <dbReference type="NCBI Taxonomy" id="438033"/>
    <lineage>
        <taxon>Bacteria</taxon>
        <taxon>Bacillati</taxon>
        <taxon>Bacillota</taxon>
        <taxon>Clostridia</taxon>
        <taxon>Eubacteriales</taxon>
        <taxon>Oscillospiraceae</taxon>
        <taxon>Ruminococcus</taxon>
    </lineage>
</organism>
<protein>
    <submittedName>
        <fullName evidence="2">Antibiotic biosynthesis monooxygenase</fullName>
    </submittedName>
</protein>
<dbReference type="RefSeq" id="WP_028529571.1">
    <property type="nucleotide sequence ID" value="NZ_CABLBR010000028.1"/>
</dbReference>
<evidence type="ECO:0000313" key="2">
    <source>
        <dbReference type="EMBL" id="UWP61045.1"/>
    </source>
</evidence>
<gene>
    <name evidence="2" type="ORF">NQ502_08450</name>
</gene>
<dbReference type="PROSITE" id="PS51725">
    <property type="entry name" value="ABM"/>
    <property type="match status" value="1"/>
</dbReference>
<sequence>MIAITAKQMIKEEMIGKYHELVKELVEKSCAEEGNVSYCSVQDREDKRIHMFLEIWKDQEAINIHNETEHFKRIIPQFAAMFAGPEEVILYDVVY</sequence>
<reference evidence="2" key="1">
    <citation type="journal article" date="2022" name="Cell">
        <title>Design, construction, and in vivo augmentation of a complex gut microbiome.</title>
        <authorList>
            <person name="Cheng A.G."/>
            <person name="Ho P.Y."/>
            <person name="Aranda-Diaz A."/>
            <person name="Jain S."/>
            <person name="Yu F.B."/>
            <person name="Meng X."/>
            <person name="Wang M."/>
            <person name="Iakiviak M."/>
            <person name="Nagashima K."/>
            <person name="Zhao A."/>
            <person name="Murugkar P."/>
            <person name="Patil A."/>
            <person name="Atabakhsh K."/>
            <person name="Weakley A."/>
            <person name="Yan J."/>
            <person name="Brumbaugh A.R."/>
            <person name="Higginbottom S."/>
            <person name="Dimas A."/>
            <person name="Shiver A.L."/>
            <person name="Deutschbauer A."/>
            <person name="Neff N."/>
            <person name="Sonnenburg J.L."/>
            <person name="Huang K.C."/>
            <person name="Fischbach M.A."/>
        </authorList>
    </citation>
    <scope>NUCLEOTIDE SEQUENCE</scope>
    <source>
        <strain evidence="2">DSM 19829</strain>
    </source>
</reference>
<dbReference type="InterPro" id="IPR011008">
    <property type="entry name" value="Dimeric_a/b-barrel"/>
</dbReference>
<dbReference type="SUPFAM" id="SSF54909">
    <property type="entry name" value="Dimeric alpha+beta barrel"/>
    <property type="match status" value="1"/>
</dbReference>
<dbReference type="PANTHER" id="PTHR33336">
    <property type="entry name" value="QUINOL MONOOXYGENASE YGIN-RELATED"/>
    <property type="match status" value="1"/>
</dbReference>
<accession>A0ABY5VKB6</accession>
<proteinExistence type="predicted"/>
<keyword evidence="2" id="KW-0503">Monooxygenase</keyword>
<evidence type="ECO:0000259" key="1">
    <source>
        <dbReference type="PROSITE" id="PS51725"/>
    </source>
</evidence>
<keyword evidence="2" id="KW-0560">Oxidoreductase</keyword>
<keyword evidence="3" id="KW-1185">Reference proteome</keyword>
<evidence type="ECO:0000313" key="3">
    <source>
        <dbReference type="Proteomes" id="UP001060164"/>
    </source>
</evidence>
<dbReference type="EMBL" id="CP102290">
    <property type="protein sequence ID" value="UWP61045.1"/>
    <property type="molecule type" value="Genomic_DNA"/>
</dbReference>
<dbReference type="PANTHER" id="PTHR33336:SF15">
    <property type="entry name" value="ABM DOMAIN-CONTAINING PROTEIN"/>
    <property type="match status" value="1"/>
</dbReference>
<name>A0ABY5VKB6_9FIRM</name>
<dbReference type="Pfam" id="PF03992">
    <property type="entry name" value="ABM"/>
    <property type="match status" value="1"/>
</dbReference>